<evidence type="ECO:0000313" key="1">
    <source>
        <dbReference type="EMBL" id="KAK3230003.1"/>
    </source>
</evidence>
<name>A0AAE0EIR3_9ROSI</name>
<dbReference type="PANTHER" id="PTHR33116:SF80">
    <property type="entry name" value="REVERSE TRANSCRIPTASE ZINC-BINDING DOMAIN-CONTAINING PROTEIN"/>
    <property type="match status" value="1"/>
</dbReference>
<dbReference type="EMBL" id="JANJYJ010000001">
    <property type="protein sequence ID" value="KAK3230003.1"/>
    <property type="molecule type" value="Genomic_DNA"/>
</dbReference>
<evidence type="ECO:0000313" key="2">
    <source>
        <dbReference type="Proteomes" id="UP001281410"/>
    </source>
</evidence>
<dbReference type="PANTHER" id="PTHR33116">
    <property type="entry name" value="REVERSE TRANSCRIPTASE ZINC-BINDING DOMAIN-CONTAINING PROTEIN-RELATED-RELATED"/>
    <property type="match status" value="1"/>
</dbReference>
<organism evidence="1 2">
    <name type="scientific">Dipteronia sinensis</name>
    <dbReference type="NCBI Taxonomy" id="43782"/>
    <lineage>
        <taxon>Eukaryota</taxon>
        <taxon>Viridiplantae</taxon>
        <taxon>Streptophyta</taxon>
        <taxon>Embryophyta</taxon>
        <taxon>Tracheophyta</taxon>
        <taxon>Spermatophyta</taxon>
        <taxon>Magnoliopsida</taxon>
        <taxon>eudicotyledons</taxon>
        <taxon>Gunneridae</taxon>
        <taxon>Pentapetalae</taxon>
        <taxon>rosids</taxon>
        <taxon>malvids</taxon>
        <taxon>Sapindales</taxon>
        <taxon>Sapindaceae</taxon>
        <taxon>Hippocastanoideae</taxon>
        <taxon>Acereae</taxon>
        <taxon>Dipteronia</taxon>
    </lineage>
</organism>
<gene>
    <name evidence="1" type="ORF">Dsin_001884</name>
</gene>
<reference evidence="1" key="1">
    <citation type="journal article" date="2023" name="Plant J.">
        <title>Genome sequences and population genomics provide insights into the demographic history, inbreeding, and mutation load of two 'living fossil' tree species of Dipteronia.</title>
        <authorList>
            <person name="Feng Y."/>
            <person name="Comes H.P."/>
            <person name="Chen J."/>
            <person name="Zhu S."/>
            <person name="Lu R."/>
            <person name="Zhang X."/>
            <person name="Li P."/>
            <person name="Qiu J."/>
            <person name="Olsen K.M."/>
            <person name="Qiu Y."/>
        </authorList>
    </citation>
    <scope>NUCLEOTIDE SEQUENCE</scope>
    <source>
        <strain evidence="1">NBL</strain>
    </source>
</reference>
<comment type="caution">
    <text evidence="1">The sequence shown here is derived from an EMBL/GenBank/DDBJ whole genome shotgun (WGS) entry which is preliminary data.</text>
</comment>
<keyword evidence="2" id="KW-1185">Reference proteome</keyword>
<dbReference type="AlphaFoldDB" id="A0AAE0EIR3"/>
<protein>
    <recommendedName>
        <fullName evidence="3">Reverse transcriptase zinc-binding domain-containing protein</fullName>
    </recommendedName>
</protein>
<evidence type="ECO:0008006" key="3">
    <source>
        <dbReference type="Google" id="ProtNLM"/>
    </source>
</evidence>
<dbReference type="Proteomes" id="UP001281410">
    <property type="component" value="Unassembled WGS sequence"/>
</dbReference>
<proteinExistence type="predicted"/>
<sequence>MLAALARVVKVALDEFSLLSGLHANHAKSNIFTSGVSPTINQQLFNLFSYTKFRSFLWRGIEGDSKGAKICWSDICLLKKEGGLGIKDLSSWNKALMIRHIWILSYGTNNMCSSWIKAYHLKDSNLWEAKTPCTCSWN</sequence>
<accession>A0AAE0EIR3</accession>